<evidence type="ECO:0000256" key="3">
    <source>
        <dbReference type="ARBA" id="ARBA00022989"/>
    </source>
</evidence>
<evidence type="ECO:0000313" key="9">
    <source>
        <dbReference type="EMBL" id="SDK82861.1"/>
    </source>
</evidence>
<dbReference type="InterPro" id="IPR006977">
    <property type="entry name" value="Yip1_dom"/>
</dbReference>
<dbReference type="AlphaFoldDB" id="A0A1G9F3C0"/>
<gene>
    <name evidence="9" type="ORF">SAMN05660337_1365</name>
</gene>
<sequence>MKVICPECNFTSEIPDDKIPANAQLATCPRCQIKFKFRSLDENPDIDSEEIQQPEAHEENNFPPQQAPAESAHMYQQKDDDSDQEIEHKQEYIQEETKTETDSDIWKSLNSMSPDESSTSEEVKDKYEEPADNEVPFEFMEKYGFFPALFLTIKKVFLSPNTFFKDMPLTGFIKPLIFFILLAEFQEICNFIWATAGVDTTIGSDVGQIMNDSMIASSLAEGSLSGLMSLFIYPLLLAGMSFPLIGITHVMLMIFGAGDRGYQATFRATAYSYAPIVLCIIPVIGDMVGAVACMAISIIAYKNIHNTSYLRVVLSMIMPVMLMLVILGFFSHFSQPTI</sequence>
<keyword evidence="3 6" id="KW-1133">Transmembrane helix</keyword>
<dbReference type="Pfam" id="PF04893">
    <property type="entry name" value="Yip1"/>
    <property type="match status" value="1"/>
</dbReference>
<feature type="domain" description="Zinc finger/thioredoxin putative" evidence="8">
    <location>
        <begin position="1"/>
        <end position="36"/>
    </location>
</feature>
<evidence type="ECO:0000259" key="8">
    <source>
        <dbReference type="Pfam" id="PF13717"/>
    </source>
</evidence>
<dbReference type="STRING" id="246191.SAMN05660337_1365"/>
<evidence type="ECO:0000256" key="4">
    <source>
        <dbReference type="ARBA" id="ARBA00023136"/>
    </source>
</evidence>
<dbReference type="EMBL" id="FNGA01000002">
    <property type="protein sequence ID" value="SDK82861.1"/>
    <property type="molecule type" value="Genomic_DNA"/>
</dbReference>
<dbReference type="RefSeq" id="WP_092159520.1">
    <property type="nucleotide sequence ID" value="NZ_FNGA01000002.1"/>
</dbReference>
<feature type="compositionally biased region" description="Acidic residues" evidence="5">
    <location>
        <begin position="42"/>
        <end position="52"/>
    </location>
</feature>
<evidence type="ECO:0000256" key="5">
    <source>
        <dbReference type="SAM" id="MobiDB-lite"/>
    </source>
</evidence>
<keyword evidence="2 6" id="KW-0812">Transmembrane</keyword>
<feature type="transmembrane region" description="Helical" evidence="6">
    <location>
        <begin position="230"/>
        <end position="255"/>
    </location>
</feature>
<proteinExistence type="predicted"/>
<feature type="domain" description="Yip1" evidence="7">
    <location>
        <begin position="155"/>
        <end position="329"/>
    </location>
</feature>
<protein>
    <recommendedName>
        <fullName evidence="11">MJ0042 family finger-like domain-containing protein</fullName>
    </recommendedName>
</protein>
<feature type="transmembrane region" description="Helical" evidence="6">
    <location>
        <begin position="312"/>
        <end position="333"/>
    </location>
</feature>
<dbReference type="Pfam" id="PF13717">
    <property type="entry name" value="Zn_ribbon_4"/>
    <property type="match status" value="1"/>
</dbReference>
<evidence type="ECO:0000259" key="7">
    <source>
        <dbReference type="Pfam" id="PF04893"/>
    </source>
</evidence>
<name>A0A1G9F3C0_9BACT</name>
<evidence type="ECO:0000313" key="10">
    <source>
        <dbReference type="Proteomes" id="UP000199053"/>
    </source>
</evidence>
<feature type="transmembrane region" description="Helical" evidence="6">
    <location>
        <begin position="275"/>
        <end position="300"/>
    </location>
</feature>
<evidence type="ECO:0000256" key="1">
    <source>
        <dbReference type="ARBA" id="ARBA00004141"/>
    </source>
</evidence>
<evidence type="ECO:0008006" key="11">
    <source>
        <dbReference type="Google" id="ProtNLM"/>
    </source>
</evidence>
<keyword evidence="4 6" id="KW-0472">Membrane</keyword>
<dbReference type="OrthoDB" id="5469864at2"/>
<dbReference type="Proteomes" id="UP000199053">
    <property type="component" value="Unassembled WGS sequence"/>
</dbReference>
<feature type="compositionally biased region" description="Basic and acidic residues" evidence="5">
    <location>
        <begin position="85"/>
        <end position="105"/>
    </location>
</feature>
<evidence type="ECO:0000256" key="2">
    <source>
        <dbReference type="ARBA" id="ARBA00022692"/>
    </source>
</evidence>
<organism evidence="9 10">
    <name type="scientific">Maridesulfovibrio ferrireducens</name>
    <dbReference type="NCBI Taxonomy" id="246191"/>
    <lineage>
        <taxon>Bacteria</taxon>
        <taxon>Pseudomonadati</taxon>
        <taxon>Thermodesulfobacteriota</taxon>
        <taxon>Desulfovibrionia</taxon>
        <taxon>Desulfovibrionales</taxon>
        <taxon>Desulfovibrionaceae</taxon>
        <taxon>Maridesulfovibrio</taxon>
    </lineage>
</organism>
<feature type="compositionally biased region" description="Polar residues" evidence="5">
    <location>
        <begin position="108"/>
        <end position="117"/>
    </location>
</feature>
<reference evidence="10" key="1">
    <citation type="submission" date="2016-10" db="EMBL/GenBank/DDBJ databases">
        <authorList>
            <person name="Varghese N."/>
            <person name="Submissions S."/>
        </authorList>
    </citation>
    <scope>NUCLEOTIDE SEQUENCE [LARGE SCALE GENOMIC DNA]</scope>
    <source>
        <strain evidence="10">DSM 16995</strain>
    </source>
</reference>
<dbReference type="InterPro" id="IPR011723">
    <property type="entry name" value="Znf/thioredoxin_put"/>
</dbReference>
<dbReference type="GO" id="GO:0016020">
    <property type="term" value="C:membrane"/>
    <property type="evidence" value="ECO:0007669"/>
    <property type="project" value="UniProtKB-SubCell"/>
</dbReference>
<keyword evidence="10" id="KW-1185">Reference proteome</keyword>
<accession>A0A1G9F3C0</accession>
<feature type="region of interest" description="Disordered" evidence="5">
    <location>
        <begin position="39"/>
        <end position="129"/>
    </location>
</feature>
<evidence type="ECO:0000256" key="6">
    <source>
        <dbReference type="SAM" id="Phobius"/>
    </source>
</evidence>
<comment type="subcellular location">
    <subcellularLocation>
        <location evidence="1">Membrane</location>
        <topology evidence="1">Multi-pass membrane protein</topology>
    </subcellularLocation>
</comment>